<organism evidence="7 8">
    <name type="scientific">Streptomyces chisholmiae</name>
    <dbReference type="NCBI Taxonomy" id="3075540"/>
    <lineage>
        <taxon>Bacteria</taxon>
        <taxon>Bacillati</taxon>
        <taxon>Actinomycetota</taxon>
        <taxon>Actinomycetes</taxon>
        <taxon>Kitasatosporales</taxon>
        <taxon>Streptomycetaceae</taxon>
        <taxon>Streptomyces</taxon>
    </lineage>
</organism>
<evidence type="ECO:0000256" key="3">
    <source>
        <dbReference type="ARBA" id="ARBA00023163"/>
    </source>
</evidence>
<evidence type="ECO:0000259" key="6">
    <source>
        <dbReference type="PROSITE" id="PS50977"/>
    </source>
</evidence>
<feature type="DNA-binding region" description="H-T-H motif" evidence="4">
    <location>
        <begin position="56"/>
        <end position="75"/>
    </location>
</feature>
<keyword evidence="8" id="KW-1185">Reference proteome</keyword>
<evidence type="ECO:0000256" key="5">
    <source>
        <dbReference type="SAM" id="MobiDB-lite"/>
    </source>
</evidence>
<keyword evidence="3" id="KW-0804">Transcription</keyword>
<evidence type="ECO:0000256" key="4">
    <source>
        <dbReference type="PROSITE-ProRule" id="PRU00335"/>
    </source>
</evidence>
<dbReference type="Gene3D" id="1.10.10.60">
    <property type="entry name" value="Homeodomain-like"/>
    <property type="match status" value="1"/>
</dbReference>
<feature type="domain" description="HTH tetR-type" evidence="6">
    <location>
        <begin position="33"/>
        <end position="93"/>
    </location>
</feature>
<keyword evidence="2 4" id="KW-0238">DNA-binding</keyword>
<dbReference type="SUPFAM" id="SSF48498">
    <property type="entry name" value="Tetracyclin repressor-like, C-terminal domain"/>
    <property type="match status" value="1"/>
</dbReference>
<reference evidence="8" key="1">
    <citation type="submission" date="2023-07" db="EMBL/GenBank/DDBJ databases">
        <title>30 novel species of actinomycetes from the DSMZ collection.</title>
        <authorList>
            <person name="Nouioui I."/>
        </authorList>
    </citation>
    <scope>NUCLEOTIDE SEQUENCE [LARGE SCALE GENOMIC DNA]</scope>
    <source>
        <strain evidence="8">DSM 44915</strain>
    </source>
</reference>
<dbReference type="PANTHER" id="PTHR30055">
    <property type="entry name" value="HTH-TYPE TRANSCRIPTIONAL REGULATOR RUTR"/>
    <property type="match status" value="1"/>
</dbReference>
<gene>
    <name evidence="7" type="ORF">RM844_18035</name>
</gene>
<evidence type="ECO:0000313" key="8">
    <source>
        <dbReference type="Proteomes" id="UP001183410"/>
    </source>
</evidence>
<comment type="caution">
    <text evidence="7">The sequence shown here is derived from an EMBL/GenBank/DDBJ whole genome shotgun (WGS) entry which is preliminary data.</text>
</comment>
<sequence>MTSESEQTRAAIVRSLELLWRGRGPRTRGPKPGLSLEGIVTAAVALADREGVEALSMRKVAAELGVGTMSLYRYVPGKTELLHLMIDQVAAPPEPVPGEADQDWRTRLERVGRATYQRLQDHPWLLQLNLARTLLGPKALLDFDHSLSVLDGLDLTGREKVSMIVALDSYVTGIARHYVLLRQAAEESGLSDEEFWELQGPSIEKIFTQDDFPHVMRLDEDVFSATPDEITDFGLARVLDGMEAFITARQAARREGRWQPPPAAEPDGECLT</sequence>
<protein>
    <submittedName>
        <fullName evidence="7">TetR/AcrR family transcriptional regulator</fullName>
    </submittedName>
</protein>
<dbReference type="SUPFAM" id="SSF46689">
    <property type="entry name" value="Homeodomain-like"/>
    <property type="match status" value="1"/>
</dbReference>
<dbReference type="InterPro" id="IPR004111">
    <property type="entry name" value="Repressor_TetR_C"/>
</dbReference>
<dbReference type="InterPro" id="IPR050109">
    <property type="entry name" value="HTH-type_TetR-like_transc_reg"/>
</dbReference>
<dbReference type="RefSeq" id="WP_311668276.1">
    <property type="nucleotide sequence ID" value="NZ_JAVREO010000010.1"/>
</dbReference>
<dbReference type="PROSITE" id="PS50977">
    <property type="entry name" value="HTH_TETR_2"/>
    <property type="match status" value="1"/>
</dbReference>
<dbReference type="PANTHER" id="PTHR30055:SF151">
    <property type="entry name" value="TRANSCRIPTIONAL REGULATORY PROTEIN"/>
    <property type="match status" value="1"/>
</dbReference>
<dbReference type="InterPro" id="IPR009057">
    <property type="entry name" value="Homeodomain-like_sf"/>
</dbReference>
<feature type="region of interest" description="Disordered" evidence="5">
    <location>
        <begin position="252"/>
        <end position="272"/>
    </location>
</feature>
<dbReference type="EMBL" id="JAVREO010000010">
    <property type="protein sequence ID" value="MDT0268186.1"/>
    <property type="molecule type" value="Genomic_DNA"/>
</dbReference>
<evidence type="ECO:0000256" key="2">
    <source>
        <dbReference type="ARBA" id="ARBA00023125"/>
    </source>
</evidence>
<dbReference type="InterPro" id="IPR001647">
    <property type="entry name" value="HTH_TetR"/>
</dbReference>
<evidence type="ECO:0000313" key="7">
    <source>
        <dbReference type="EMBL" id="MDT0268186.1"/>
    </source>
</evidence>
<dbReference type="Pfam" id="PF00440">
    <property type="entry name" value="TetR_N"/>
    <property type="match status" value="1"/>
</dbReference>
<dbReference type="Proteomes" id="UP001183410">
    <property type="component" value="Unassembled WGS sequence"/>
</dbReference>
<accession>A0ABU2JT63</accession>
<keyword evidence="1" id="KW-0805">Transcription regulation</keyword>
<proteinExistence type="predicted"/>
<dbReference type="InterPro" id="IPR036271">
    <property type="entry name" value="Tet_transcr_reg_TetR-rel_C_sf"/>
</dbReference>
<dbReference type="Gene3D" id="1.10.357.10">
    <property type="entry name" value="Tetracycline Repressor, domain 2"/>
    <property type="match status" value="1"/>
</dbReference>
<evidence type="ECO:0000256" key="1">
    <source>
        <dbReference type="ARBA" id="ARBA00023015"/>
    </source>
</evidence>
<name>A0ABU2JT63_9ACTN</name>
<dbReference type="Pfam" id="PF02909">
    <property type="entry name" value="TetR_C_1"/>
    <property type="match status" value="1"/>
</dbReference>